<dbReference type="Pfam" id="PF01965">
    <property type="entry name" value="DJ-1_PfpI"/>
    <property type="match status" value="1"/>
</dbReference>
<feature type="domain" description="DJ-1/PfpI" evidence="1">
    <location>
        <begin position="5"/>
        <end position="172"/>
    </location>
</feature>
<gene>
    <name evidence="2" type="ORF">HFRIS_009395</name>
</gene>
<reference evidence="2 3" key="1">
    <citation type="journal article" date="2013" name="Front. Microbiol.">
        <title>The genome of the endophytic bacterium H. frisingense GSF30(T) identifies diverse strategies in the Herbaspirillum genus to interact with plants.</title>
        <authorList>
            <person name="Straub D."/>
            <person name="Rothballer M."/>
            <person name="Hartmann A."/>
            <person name="Ludewig U."/>
        </authorList>
    </citation>
    <scope>NUCLEOTIDE SEQUENCE [LARGE SCALE GENOMIC DNA]</scope>
    <source>
        <strain evidence="2 3">GSF30</strain>
    </source>
</reference>
<protein>
    <submittedName>
        <fullName evidence="2">AraC family transcriptional regulator</fullName>
    </submittedName>
</protein>
<evidence type="ECO:0000313" key="2">
    <source>
        <dbReference type="EMBL" id="EOA05086.1"/>
    </source>
</evidence>
<evidence type="ECO:0000259" key="1">
    <source>
        <dbReference type="Pfam" id="PF01965"/>
    </source>
</evidence>
<sequence length="210" mass="21945">MKFGVFIYEGVEPIDLATIGVLSMARRIAPEISFWTVAAAAGPVRLANGLTVIADYGFDELPPINTLIVTGGPGWQQCCADQAALTFLQKMAGRATLASVCTGAMILAAAGLLEGQVATTKVEVATGEQVPLEIMRSQYPGIDVKAALLTDNGSIITGGGVSRCIDATLYLLEKYLGSDVADQTARIMEYTHARAANLAAAPIINNAANE</sequence>
<dbReference type="Gene3D" id="3.40.50.880">
    <property type="match status" value="1"/>
</dbReference>
<dbReference type="Proteomes" id="UP000006772">
    <property type="component" value="Unassembled WGS sequence"/>
</dbReference>
<dbReference type="SUPFAM" id="SSF52317">
    <property type="entry name" value="Class I glutamine amidotransferase-like"/>
    <property type="match status" value="1"/>
</dbReference>
<comment type="caution">
    <text evidence="2">The sequence shown here is derived from an EMBL/GenBank/DDBJ whole genome shotgun (WGS) entry which is preliminary data.</text>
</comment>
<name>A0AAI9IFD4_9BURK</name>
<dbReference type="RefSeq" id="WP_006463063.1">
    <property type="nucleotide sequence ID" value="NZ_AEEC02000010.1"/>
</dbReference>
<dbReference type="InterPro" id="IPR029062">
    <property type="entry name" value="Class_I_gatase-like"/>
</dbReference>
<accession>A0AAI9IFD4</accession>
<proteinExistence type="predicted"/>
<dbReference type="AlphaFoldDB" id="A0AAI9IFD4"/>
<dbReference type="PANTHER" id="PTHR43130:SF3">
    <property type="entry name" value="HTH-TYPE TRANSCRIPTIONAL REGULATOR RV1931C"/>
    <property type="match status" value="1"/>
</dbReference>
<organism evidence="2 3">
    <name type="scientific">Herbaspirillum frisingense GSF30</name>
    <dbReference type="NCBI Taxonomy" id="864073"/>
    <lineage>
        <taxon>Bacteria</taxon>
        <taxon>Pseudomonadati</taxon>
        <taxon>Pseudomonadota</taxon>
        <taxon>Betaproteobacteria</taxon>
        <taxon>Burkholderiales</taxon>
        <taxon>Oxalobacteraceae</taxon>
        <taxon>Herbaspirillum</taxon>
    </lineage>
</organism>
<evidence type="ECO:0000313" key="3">
    <source>
        <dbReference type="Proteomes" id="UP000006772"/>
    </source>
</evidence>
<dbReference type="InterPro" id="IPR002818">
    <property type="entry name" value="DJ-1/PfpI"/>
</dbReference>
<dbReference type="EMBL" id="AEEC02000010">
    <property type="protein sequence ID" value="EOA05086.1"/>
    <property type="molecule type" value="Genomic_DNA"/>
</dbReference>
<dbReference type="PANTHER" id="PTHR43130">
    <property type="entry name" value="ARAC-FAMILY TRANSCRIPTIONAL REGULATOR"/>
    <property type="match status" value="1"/>
</dbReference>
<dbReference type="GO" id="GO:0006355">
    <property type="term" value="P:regulation of DNA-templated transcription"/>
    <property type="evidence" value="ECO:0007669"/>
    <property type="project" value="TreeGrafter"/>
</dbReference>
<dbReference type="InterPro" id="IPR052158">
    <property type="entry name" value="INH-QAR"/>
</dbReference>